<evidence type="ECO:0000313" key="2">
    <source>
        <dbReference type="WBParaSite" id="ES5_v2.g24244.t1"/>
    </source>
</evidence>
<sequence>MDDSENDENETKPTRHIADEDIKEITMDDLTVEEIALLSPEQKRKLEERTQAYYISKLPKYFPGLSGCRSVSEYNCLNKIDEGTFGIVYRAQEKRTGDICALKRLKLEKERDGFPVTSLREVNLLLMCRDHPNVVNVKEIVVGNSMDKVYLVMEYVEHDLKALIDQLRERGKKFTTGQVKTLTLQLLSGLSFMHDNWMIHRDLKTSNLLLSHEGILKIGDFGLARTYGQPLKAYTPIVVTLWYRSPELLLGTKKYATSVDMWSVG</sequence>
<protein>
    <submittedName>
        <fullName evidence="2">Protein kinase domain-containing protein</fullName>
    </submittedName>
</protein>
<accession>A0AC34G3I4</accession>
<evidence type="ECO:0000313" key="1">
    <source>
        <dbReference type="Proteomes" id="UP000887579"/>
    </source>
</evidence>
<name>A0AC34G3I4_9BILA</name>
<dbReference type="Proteomes" id="UP000887579">
    <property type="component" value="Unplaced"/>
</dbReference>
<reference evidence="2" key="1">
    <citation type="submission" date="2022-11" db="UniProtKB">
        <authorList>
            <consortium name="WormBaseParasite"/>
        </authorList>
    </citation>
    <scope>IDENTIFICATION</scope>
</reference>
<dbReference type="WBParaSite" id="ES5_v2.g24244.t1">
    <property type="protein sequence ID" value="ES5_v2.g24244.t1"/>
    <property type="gene ID" value="ES5_v2.g24244"/>
</dbReference>
<proteinExistence type="predicted"/>
<organism evidence="1 2">
    <name type="scientific">Panagrolaimus sp. ES5</name>
    <dbReference type="NCBI Taxonomy" id="591445"/>
    <lineage>
        <taxon>Eukaryota</taxon>
        <taxon>Metazoa</taxon>
        <taxon>Ecdysozoa</taxon>
        <taxon>Nematoda</taxon>
        <taxon>Chromadorea</taxon>
        <taxon>Rhabditida</taxon>
        <taxon>Tylenchina</taxon>
        <taxon>Panagrolaimomorpha</taxon>
        <taxon>Panagrolaimoidea</taxon>
        <taxon>Panagrolaimidae</taxon>
        <taxon>Panagrolaimus</taxon>
    </lineage>
</organism>